<reference evidence="1 2" key="1">
    <citation type="submission" date="2019-11" db="EMBL/GenBank/DDBJ databases">
        <authorList>
            <person name="Yang C."/>
            <person name="Li F."/>
        </authorList>
    </citation>
    <scope>NUCLEOTIDE SEQUENCE [LARGE SCALE GENOMIC DNA]</scope>
    <source>
        <strain evidence="1">KB4526</strain>
        <tissue evidence="1">Muscle</tissue>
    </source>
</reference>
<dbReference type="Proteomes" id="UP000475037">
    <property type="component" value="Unassembled WGS sequence"/>
</dbReference>
<accession>A0A6G1BG34</accession>
<evidence type="ECO:0000313" key="2">
    <source>
        <dbReference type="Proteomes" id="UP000475037"/>
    </source>
</evidence>
<gene>
    <name evidence="1" type="ORF">FOF47_R18890</name>
</gene>
<proteinExistence type="predicted"/>
<protein>
    <submittedName>
        <fullName evidence="1">LORF2 protein</fullName>
    </submittedName>
</protein>
<dbReference type="AlphaFoldDB" id="A0A6G1BG34"/>
<dbReference type="EMBL" id="VOAJ01000624">
    <property type="protein sequence ID" value="KAF0886741.1"/>
    <property type="molecule type" value="Genomic_DNA"/>
</dbReference>
<organism evidence="1 2">
    <name type="scientific">Crocuta crocuta</name>
    <name type="common">Spotted hyena</name>
    <dbReference type="NCBI Taxonomy" id="9678"/>
    <lineage>
        <taxon>Eukaryota</taxon>
        <taxon>Metazoa</taxon>
        <taxon>Chordata</taxon>
        <taxon>Craniata</taxon>
        <taxon>Vertebrata</taxon>
        <taxon>Euteleostomi</taxon>
        <taxon>Mammalia</taxon>
        <taxon>Eutheria</taxon>
        <taxon>Laurasiatheria</taxon>
        <taxon>Carnivora</taxon>
        <taxon>Feliformia</taxon>
        <taxon>Hyaenidae</taxon>
        <taxon>Crocuta</taxon>
    </lineage>
</organism>
<name>A0A6G1BG34_CROCR</name>
<feature type="non-terminal residue" evidence="1">
    <location>
        <position position="1"/>
    </location>
</feature>
<comment type="caution">
    <text evidence="1">The sequence shown here is derived from an EMBL/GenBank/DDBJ whole genome shotgun (WGS) entry which is preliminary data.</text>
</comment>
<feature type="non-terminal residue" evidence="1">
    <location>
        <position position="245"/>
    </location>
</feature>
<keyword evidence="2" id="KW-1185">Reference proteome</keyword>
<sequence length="245" mass="28991">TSPKARESRAKMNYWDLIKIKSFYTAKETIYKTNRQLTEWEKIVANAVSDKGQVSKIYKELTKFHTRKTNNPVKKWAEDMNRYFSKEDIQMANRHLKLCSASLLIREIQIKTTLRYHLTPVRVAKMNKSGDSRCWQGCGETGTLLHCWWECKLVQPLCKTVWRFFKKLTVELPYDPAVSLLGFYPRDTGVLMHRSTCTPMFIAALSTTAKTWKEPKCPSTDEWIKKMWFIYTMKYDMAMRKNEIW</sequence>
<evidence type="ECO:0000313" key="1">
    <source>
        <dbReference type="EMBL" id="KAF0886741.1"/>
    </source>
</evidence>